<accession>A0A371HS23</accession>
<dbReference type="OrthoDB" id="1740909at2759"/>
<comment type="caution">
    <text evidence="1">The sequence shown here is derived from an EMBL/GenBank/DDBJ whole genome shotgun (WGS) entry which is preliminary data.</text>
</comment>
<name>A0A371HS23_MUCPR</name>
<feature type="non-terminal residue" evidence="1">
    <location>
        <position position="84"/>
    </location>
</feature>
<dbReference type="Proteomes" id="UP000257109">
    <property type="component" value="Unassembled WGS sequence"/>
</dbReference>
<protein>
    <recommendedName>
        <fullName evidence="3">RNase H type-1 domain-containing protein</fullName>
    </recommendedName>
</protein>
<dbReference type="AlphaFoldDB" id="A0A371HS23"/>
<sequence length="84" mass="9727">YKERAAKLAAGFERFELIHVPRDQIERADLLAKLASTQRRGQLRSVIHENLETPTVDKEEVWNVEEKKNMDDAADSIPSRRSDH</sequence>
<organism evidence="1 2">
    <name type="scientific">Mucuna pruriens</name>
    <name type="common">Velvet bean</name>
    <name type="synonym">Dolichos pruriens</name>
    <dbReference type="NCBI Taxonomy" id="157652"/>
    <lineage>
        <taxon>Eukaryota</taxon>
        <taxon>Viridiplantae</taxon>
        <taxon>Streptophyta</taxon>
        <taxon>Embryophyta</taxon>
        <taxon>Tracheophyta</taxon>
        <taxon>Spermatophyta</taxon>
        <taxon>Magnoliopsida</taxon>
        <taxon>eudicotyledons</taxon>
        <taxon>Gunneridae</taxon>
        <taxon>Pentapetalae</taxon>
        <taxon>rosids</taxon>
        <taxon>fabids</taxon>
        <taxon>Fabales</taxon>
        <taxon>Fabaceae</taxon>
        <taxon>Papilionoideae</taxon>
        <taxon>50 kb inversion clade</taxon>
        <taxon>NPAAA clade</taxon>
        <taxon>indigoferoid/millettioid clade</taxon>
        <taxon>Phaseoleae</taxon>
        <taxon>Mucuna</taxon>
    </lineage>
</organism>
<gene>
    <name evidence="1" type="ORF">CR513_10586</name>
</gene>
<evidence type="ECO:0000313" key="2">
    <source>
        <dbReference type="Proteomes" id="UP000257109"/>
    </source>
</evidence>
<dbReference type="EMBL" id="QJKJ01001852">
    <property type="protein sequence ID" value="RDY05573.1"/>
    <property type="molecule type" value="Genomic_DNA"/>
</dbReference>
<feature type="non-terminal residue" evidence="1">
    <location>
        <position position="1"/>
    </location>
</feature>
<evidence type="ECO:0000313" key="1">
    <source>
        <dbReference type="EMBL" id="RDY05573.1"/>
    </source>
</evidence>
<reference evidence="1" key="1">
    <citation type="submission" date="2018-05" db="EMBL/GenBank/DDBJ databases">
        <title>Draft genome of Mucuna pruriens seed.</title>
        <authorList>
            <person name="Nnadi N.E."/>
            <person name="Vos R."/>
            <person name="Hasami M.H."/>
            <person name="Devisetty U.K."/>
            <person name="Aguiy J.C."/>
        </authorList>
    </citation>
    <scope>NUCLEOTIDE SEQUENCE [LARGE SCALE GENOMIC DNA]</scope>
    <source>
        <strain evidence="1">JCA_2017</strain>
    </source>
</reference>
<evidence type="ECO:0008006" key="3">
    <source>
        <dbReference type="Google" id="ProtNLM"/>
    </source>
</evidence>
<keyword evidence="2" id="KW-1185">Reference proteome</keyword>
<proteinExistence type="predicted"/>